<proteinExistence type="predicted"/>
<dbReference type="Proteomes" id="UP000829196">
    <property type="component" value="Unassembled WGS sequence"/>
</dbReference>
<accession>A0A8T3BT45</accession>
<comment type="caution">
    <text evidence="1">The sequence shown here is derived from an EMBL/GenBank/DDBJ whole genome shotgun (WGS) entry which is preliminary data.</text>
</comment>
<dbReference type="AlphaFoldDB" id="A0A8T3BT45"/>
<protein>
    <submittedName>
        <fullName evidence="1">Uncharacterized protein</fullName>
    </submittedName>
</protein>
<name>A0A8T3BT45_DENNO</name>
<reference evidence="1" key="1">
    <citation type="journal article" date="2022" name="Front. Genet.">
        <title>Chromosome-Scale Assembly of the Dendrobium nobile Genome Provides Insights Into the Molecular Mechanism of the Biosynthesis of the Medicinal Active Ingredient of Dendrobium.</title>
        <authorList>
            <person name="Xu Q."/>
            <person name="Niu S.-C."/>
            <person name="Li K.-L."/>
            <person name="Zheng P.-J."/>
            <person name="Zhang X.-J."/>
            <person name="Jia Y."/>
            <person name="Liu Y."/>
            <person name="Niu Y.-X."/>
            <person name="Yu L.-H."/>
            <person name="Chen D.-F."/>
            <person name="Zhang G.-Q."/>
        </authorList>
    </citation>
    <scope>NUCLEOTIDE SEQUENCE</scope>
    <source>
        <tissue evidence="1">Leaf</tissue>
    </source>
</reference>
<dbReference type="EMBL" id="JAGYWB010000006">
    <property type="protein sequence ID" value="KAI0520425.1"/>
    <property type="molecule type" value="Genomic_DNA"/>
</dbReference>
<gene>
    <name evidence="1" type="ORF">KFK09_007900</name>
</gene>
<keyword evidence="2" id="KW-1185">Reference proteome</keyword>
<evidence type="ECO:0000313" key="2">
    <source>
        <dbReference type="Proteomes" id="UP000829196"/>
    </source>
</evidence>
<sequence length="73" mass="8029">MYGQMQSLLVKFALTIGECYAGSNRTGPTGSLAGSTHIQEAEPIRLLTSVPPNRWGPPHLIEFKWNRGGRLGY</sequence>
<organism evidence="1 2">
    <name type="scientific">Dendrobium nobile</name>
    <name type="common">Orchid</name>
    <dbReference type="NCBI Taxonomy" id="94219"/>
    <lineage>
        <taxon>Eukaryota</taxon>
        <taxon>Viridiplantae</taxon>
        <taxon>Streptophyta</taxon>
        <taxon>Embryophyta</taxon>
        <taxon>Tracheophyta</taxon>
        <taxon>Spermatophyta</taxon>
        <taxon>Magnoliopsida</taxon>
        <taxon>Liliopsida</taxon>
        <taxon>Asparagales</taxon>
        <taxon>Orchidaceae</taxon>
        <taxon>Epidendroideae</taxon>
        <taxon>Malaxideae</taxon>
        <taxon>Dendrobiinae</taxon>
        <taxon>Dendrobium</taxon>
    </lineage>
</organism>
<evidence type="ECO:0000313" key="1">
    <source>
        <dbReference type="EMBL" id="KAI0520425.1"/>
    </source>
</evidence>